<sequence length="356" mass="41302">MWIGLINGVVIVYTFKNTEITNKKSSEYETKSMLYLMGMHPNSGKVEIVIVDCFNDVTGVDDNFTLMLDVQSKNYATFSPSLIGQSLYTLFDNYVSKFNFHDYVLFSKPLNPNYLHDSNLRSFDYGNIKKNTQERIEKKLREVIIKNHKSIDETQFIQFLDEVTFFNDDYPCSHYIKKLSSFKSKSTISDLTYGNIFDEIRDKQSALKNSEIENETISTPKEVLRLERYITKLQINSLIISRIIGVTDIFKCNGIPVDFMIVINEEGLTKDRDLLKDTIQECNSNLSRTLFDKGTSKKFWQLSEAIIKIVRESKSECVYELYDELLLKVKKMPPHMNKISTQYLISLVLQGMDNDL</sequence>
<gene>
    <name evidence="1" type="ORF">GNP88_13410</name>
</gene>
<accession>A0A844P2A8</accession>
<comment type="caution">
    <text evidence="1">The sequence shown here is derived from an EMBL/GenBank/DDBJ whole genome shotgun (WGS) entry which is preliminary data.</text>
</comment>
<protein>
    <recommendedName>
        <fullName evidence="3">CD-NTase associated protein 4-like DNA endonuclease domain-containing protein</fullName>
    </recommendedName>
</protein>
<dbReference type="Proteomes" id="UP000448038">
    <property type="component" value="Unassembled WGS sequence"/>
</dbReference>
<evidence type="ECO:0000313" key="2">
    <source>
        <dbReference type="Proteomes" id="UP000448038"/>
    </source>
</evidence>
<evidence type="ECO:0008006" key="3">
    <source>
        <dbReference type="Google" id="ProtNLM"/>
    </source>
</evidence>
<name>A0A844P2A8_ALIFS</name>
<dbReference type="EMBL" id="WOBN01000021">
    <property type="protein sequence ID" value="MUK50163.1"/>
    <property type="molecule type" value="Genomic_DNA"/>
</dbReference>
<dbReference type="RefSeq" id="WP_155656107.1">
    <property type="nucleotide sequence ID" value="NZ_WOBN01000021.1"/>
</dbReference>
<evidence type="ECO:0000313" key="1">
    <source>
        <dbReference type="EMBL" id="MUK50163.1"/>
    </source>
</evidence>
<reference evidence="1 2" key="1">
    <citation type="submission" date="2019-11" db="EMBL/GenBank/DDBJ databases">
        <title>Using colonization assays and comparative genomics to discover symbiosis behaviors and factors in Vibrio fischeri.</title>
        <authorList>
            <person name="Bongrand C."/>
            <person name="Moriano-Gutierrez S."/>
            <person name="Arevalo P."/>
            <person name="Mcfall-Ngai M."/>
            <person name="Visick K."/>
            <person name="Polz M.F."/>
            <person name="Ruby E.G."/>
        </authorList>
    </citation>
    <scope>NUCLEOTIDE SEQUENCE [LARGE SCALE GENOMIC DNA]</scope>
    <source>
        <strain evidence="2">emors.4.1</strain>
    </source>
</reference>
<organism evidence="1 2">
    <name type="scientific">Aliivibrio fischeri</name>
    <name type="common">Vibrio fischeri</name>
    <dbReference type="NCBI Taxonomy" id="668"/>
    <lineage>
        <taxon>Bacteria</taxon>
        <taxon>Pseudomonadati</taxon>
        <taxon>Pseudomonadota</taxon>
        <taxon>Gammaproteobacteria</taxon>
        <taxon>Vibrionales</taxon>
        <taxon>Vibrionaceae</taxon>
        <taxon>Aliivibrio</taxon>
    </lineage>
</organism>
<dbReference type="AlphaFoldDB" id="A0A844P2A8"/>
<proteinExistence type="predicted"/>